<reference evidence="1 2" key="1">
    <citation type="submission" date="2012-02" db="EMBL/GenBank/DDBJ databases">
        <title>Improved High-Quality Draft sequence of Microvirga sp. WSM3557.</title>
        <authorList>
            <consortium name="US DOE Joint Genome Institute"/>
            <person name="Lucas S."/>
            <person name="Han J."/>
            <person name="Lapidus A."/>
            <person name="Cheng J.-F."/>
            <person name="Goodwin L."/>
            <person name="Pitluck S."/>
            <person name="Peters L."/>
            <person name="Zhang X."/>
            <person name="Detter J.C."/>
            <person name="Han C."/>
            <person name="Tapia R."/>
            <person name="Land M."/>
            <person name="Hauser L."/>
            <person name="Kyrpides N."/>
            <person name="Ivanova N."/>
            <person name="Pagani I."/>
            <person name="Brau L."/>
            <person name="Yates R."/>
            <person name="O'Hara G."/>
            <person name="Rui T."/>
            <person name="Howieson J."/>
            <person name="Reeve W."/>
            <person name="Woyke T."/>
        </authorList>
    </citation>
    <scope>NUCLEOTIDE SEQUENCE [LARGE SCALE GENOMIC DNA]</scope>
    <source>
        <strain evidence="1 2">WSM3557</strain>
    </source>
</reference>
<dbReference type="STRING" id="864069.MicloDRAFT_00031630"/>
<dbReference type="HOGENOM" id="CLU_2862816_0_0_5"/>
<organism evidence="1 2">
    <name type="scientific">Microvirga lotononidis</name>
    <dbReference type="NCBI Taxonomy" id="864069"/>
    <lineage>
        <taxon>Bacteria</taxon>
        <taxon>Pseudomonadati</taxon>
        <taxon>Pseudomonadota</taxon>
        <taxon>Alphaproteobacteria</taxon>
        <taxon>Hyphomicrobiales</taxon>
        <taxon>Methylobacteriaceae</taxon>
        <taxon>Microvirga</taxon>
    </lineage>
</organism>
<name>I4YRM2_9HYPH</name>
<dbReference type="AlphaFoldDB" id="I4YRM2"/>
<proteinExistence type="predicted"/>
<dbReference type="RefSeq" id="WP_009762665.1">
    <property type="nucleotide sequence ID" value="NZ_CP141050.1"/>
</dbReference>
<dbReference type="Proteomes" id="UP000003947">
    <property type="component" value="Unassembled WGS sequence"/>
</dbReference>
<dbReference type="PATRIC" id="fig|864069.3.peg.3436"/>
<sequence length="64" mass="6794" precursor="true">MAMLTALASVPIGCAETAIPLPSGFYACDAGDKAMIRDTLYFGRDRPMAAWFMVRSGTASSMIS</sequence>
<accession>I4YRM2</accession>
<evidence type="ECO:0000313" key="2">
    <source>
        <dbReference type="Proteomes" id="UP000003947"/>
    </source>
</evidence>
<protein>
    <submittedName>
        <fullName evidence="1">Uncharacterized protein</fullName>
    </submittedName>
</protein>
<dbReference type="EMBL" id="JH660645">
    <property type="protein sequence ID" value="EIM26614.1"/>
    <property type="molecule type" value="Genomic_DNA"/>
</dbReference>
<evidence type="ECO:0000313" key="1">
    <source>
        <dbReference type="EMBL" id="EIM26614.1"/>
    </source>
</evidence>
<gene>
    <name evidence="1" type="ORF">MicloDRAFT_00031630</name>
</gene>
<keyword evidence="2" id="KW-1185">Reference proteome</keyword>